<feature type="compositionally biased region" description="Basic residues" evidence="1">
    <location>
        <begin position="165"/>
        <end position="179"/>
    </location>
</feature>
<dbReference type="Proteomes" id="UP000774617">
    <property type="component" value="Unassembled WGS sequence"/>
</dbReference>
<name>A0ABQ8G0N7_9PEZI</name>
<evidence type="ECO:0000313" key="2">
    <source>
        <dbReference type="EMBL" id="KAH7039466.1"/>
    </source>
</evidence>
<sequence length="315" mass="32955">MTSTRNSIHPLCCTFASSLTPHYSPAPASPWSDKNLSRKAKATAMAALITKPLARKSQLKASAVQVSTKAPFKAKTRRASSEAKPPWSPTFDPASSTDSSDSNIPPTTARHRHPIPPPSNRRSIAPSAVESPAAPPPPLRRPLGPATPACAAGESCRRAPSPRSPAHRACSRRRPRRPTCRPSTAPPTRATASAQHPAIPQRDASPSTPICIACMRRTGSSASTSGTSAPPYSPPSPAYSAKSRPRAPKPSTSGGGGSSSSTAERPSPTQPNYSANSPSWIKDSRLLSTGDSGAHAEESNGDCGVRYDESVFQSD</sequence>
<comment type="caution">
    <text evidence="2">The sequence shown here is derived from an EMBL/GenBank/DDBJ whole genome shotgun (WGS) entry which is preliminary data.</text>
</comment>
<protein>
    <submittedName>
        <fullName evidence="2">Uncharacterized protein</fullName>
    </submittedName>
</protein>
<feature type="compositionally biased region" description="Polar residues" evidence="1">
    <location>
        <begin position="270"/>
        <end position="279"/>
    </location>
</feature>
<dbReference type="PRINTS" id="PR01217">
    <property type="entry name" value="PRICHEXTENSN"/>
</dbReference>
<feature type="compositionally biased region" description="Polar residues" evidence="1">
    <location>
        <begin position="93"/>
        <end position="106"/>
    </location>
</feature>
<keyword evidence="3" id="KW-1185">Reference proteome</keyword>
<gene>
    <name evidence="2" type="ORF">B0J12DRAFT_221588</name>
</gene>
<feature type="compositionally biased region" description="Low complexity" evidence="1">
    <location>
        <begin position="219"/>
        <end position="230"/>
    </location>
</feature>
<feature type="compositionally biased region" description="Low complexity" evidence="1">
    <location>
        <begin position="180"/>
        <end position="194"/>
    </location>
</feature>
<accession>A0ABQ8G0N7</accession>
<evidence type="ECO:0000256" key="1">
    <source>
        <dbReference type="SAM" id="MobiDB-lite"/>
    </source>
</evidence>
<evidence type="ECO:0000313" key="3">
    <source>
        <dbReference type="Proteomes" id="UP000774617"/>
    </source>
</evidence>
<organism evidence="2 3">
    <name type="scientific">Macrophomina phaseolina</name>
    <dbReference type="NCBI Taxonomy" id="35725"/>
    <lineage>
        <taxon>Eukaryota</taxon>
        <taxon>Fungi</taxon>
        <taxon>Dikarya</taxon>
        <taxon>Ascomycota</taxon>
        <taxon>Pezizomycotina</taxon>
        <taxon>Dothideomycetes</taxon>
        <taxon>Dothideomycetes incertae sedis</taxon>
        <taxon>Botryosphaeriales</taxon>
        <taxon>Botryosphaeriaceae</taxon>
        <taxon>Macrophomina</taxon>
    </lineage>
</organism>
<reference evidence="2 3" key="1">
    <citation type="journal article" date="2021" name="Nat. Commun.">
        <title>Genetic determinants of endophytism in the Arabidopsis root mycobiome.</title>
        <authorList>
            <person name="Mesny F."/>
            <person name="Miyauchi S."/>
            <person name="Thiergart T."/>
            <person name="Pickel B."/>
            <person name="Atanasova L."/>
            <person name="Karlsson M."/>
            <person name="Huettel B."/>
            <person name="Barry K.W."/>
            <person name="Haridas S."/>
            <person name="Chen C."/>
            <person name="Bauer D."/>
            <person name="Andreopoulos W."/>
            <person name="Pangilinan J."/>
            <person name="LaButti K."/>
            <person name="Riley R."/>
            <person name="Lipzen A."/>
            <person name="Clum A."/>
            <person name="Drula E."/>
            <person name="Henrissat B."/>
            <person name="Kohler A."/>
            <person name="Grigoriev I.V."/>
            <person name="Martin F.M."/>
            <person name="Hacquard S."/>
        </authorList>
    </citation>
    <scope>NUCLEOTIDE SEQUENCE [LARGE SCALE GENOMIC DNA]</scope>
    <source>
        <strain evidence="2 3">MPI-SDFR-AT-0080</strain>
    </source>
</reference>
<dbReference type="EMBL" id="JAGTJR010000029">
    <property type="protein sequence ID" value="KAH7039466.1"/>
    <property type="molecule type" value="Genomic_DNA"/>
</dbReference>
<feature type="region of interest" description="Disordered" evidence="1">
    <location>
        <begin position="56"/>
        <end position="315"/>
    </location>
</feature>
<proteinExistence type="predicted"/>